<gene>
    <name evidence="1" type="ORF">SAMN05192534_12344</name>
</gene>
<dbReference type="STRING" id="568899.SAMN05192534_12344"/>
<evidence type="ECO:0000313" key="2">
    <source>
        <dbReference type="Proteomes" id="UP000199163"/>
    </source>
</evidence>
<sequence length="67" mass="8051">MKYRRSNLGGHFAGFGMEVWESDPEYNPMPHRYTEVKFEHDDVVYGDEKNEWHKLNGEIKTYKVDEI</sequence>
<keyword evidence="2" id="KW-1185">Reference proteome</keyword>
<evidence type="ECO:0000313" key="1">
    <source>
        <dbReference type="EMBL" id="SDI15316.1"/>
    </source>
</evidence>
<name>A0A1G8I8U3_9BACI</name>
<dbReference type="AlphaFoldDB" id="A0A1G8I8U3"/>
<organism evidence="1 2">
    <name type="scientific">Alteribacillus persepolensis</name>
    <dbReference type="NCBI Taxonomy" id="568899"/>
    <lineage>
        <taxon>Bacteria</taxon>
        <taxon>Bacillati</taxon>
        <taxon>Bacillota</taxon>
        <taxon>Bacilli</taxon>
        <taxon>Bacillales</taxon>
        <taxon>Bacillaceae</taxon>
        <taxon>Alteribacillus</taxon>
    </lineage>
</organism>
<protein>
    <submittedName>
        <fullName evidence="1">Uncharacterized protein</fullName>
    </submittedName>
</protein>
<accession>A0A1G8I8U3</accession>
<reference evidence="1 2" key="1">
    <citation type="submission" date="2016-10" db="EMBL/GenBank/DDBJ databases">
        <authorList>
            <person name="de Groot N.N."/>
        </authorList>
    </citation>
    <scope>NUCLEOTIDE SEQUENCE [LARGE SCALE GENOMIC DNA]</scope>
    <source>
        <strain evidence="1 2">DSM 21632</strain>
    </source>
</reference>
<dbReference type="EMBL" id="FNDK01000023">
    <property type="protein sequence ID" value="SDI15316.1"/>
    <property type="molecule type" value="Genomic_DNA"/>
</dbReference>
<dbReference type="RefSeq" id="WP_091275581.1">
    <property type="nucleotide sequence ID" value="NZ_FNDK01000023.1"/>
</dbReference>
<dbReference type="OrthoDB" id="9976593at2"/>
<dbReference type="Proteomes" id="UP000199163">
    <property type="component" value="Unassembled WGS sequence"/>
</dbReference>
<proteinExistence type="predicted"/>